<keyword evidence="4" id="KW-1185">Reference proteome</keyword>
<dbReference type="PANTHER" id="PTHR22916:SF3">
    <property type="entry name" value="UDP-GLCNAC:BETAGAL BETA-1,3-N-ACETYLGLUCOSAMINYLTRANSFERASE-LIKE PROTEIN 1"/>
    <property type="match status" value="1"/>
</dbReference>
<dbReference type="Proteomes" id="UP000615593">
    <property type="component" value="Unassembled WGS sequence"/>
</dbReference>
<comment type="caution">
    <text evidence="3">The sequence shown here is derived from an EMBL/GenBank/DDBJ whole genome shotgun (WGS) entry which is preliminary data.</text>
</comment>
<evidence type="ECO:0000313" key="4">
    <source>
        <dbReference type="Proteomes" id="UP000615593"/>
    </source>
</evidence>
<dbReference type="Gene3D" id="3.90.550.10">
    <property type="entry name" value="Spore Coat Polysaccharide Biosynthesis Protein SpsA, Chain A"/>
    <property type="match status" value="1"/>
</dbReference>
<dbReference type="GeneID" id="94369472"/>
<protein>
    <submittedName>
        <fullName evidence="3">Sugar transferase</fullName>
    </submittedName>
</protein>
<accession>A0ABQ3BWI9</accession>
<dbReference type="GO" id="GO:0016740">
    <property type="term" value="F:transferase activity"/>
    <property type="evidence" value="ECO:0007669"/>
    <property type="project" value="UniProtKB-KW"/>
</dbReference>
<sequence>MKSITVFTPTYNRAYLLPRLYESLCRQTCTDFLWLVIDDGSKDDTAQLIQSWKLDNKIEIHYVYKENGGMHTGHNLALKLINTELNVCIDSDDYLTDQAIEIVIDFWNKNKDEGLAGILGLNSYSNGKIVSSNLFPEEIKQGKYTQLKSKYNIVNDVKFVYSTKIIRKYPDYPTFENEKFVPLGYKYGLIDKKYDMLFLNKVLCIVEYMPDGSTLNMFKQYYKNPNGFSFSRKQSLKSIYTIKEKFILAIHLVAESILAKQNFFKDNNQKVLTALSLPFGLILYIFILIKK</sequence>
<gene>
    <name evidence="3" type="primary">ycbI</name>
    <name evidence="3" type="ORF">GCM10008088_18070</name>
</gene>
<keyword evidence="3" id="KW-0808">Transferase</keyword>
<feature type="domain" description="Glycosyltransferase 2-like" evidence="2">
    <location>
        <begin position="5"/>
        <end position="153"/>
    </location>
</feature>
<dbReference type="InterPro" id="IPR029044">
    <property type="entry name" value="Nucleotide-diphossugar_trans"/>
</dbReference>
<dbReference type="RefSeq" id="WP_027885624.1">
    <property type="nucleotide sequence ID" value="NZ_BMWY01000004.1"/>
</dbReference>
<dbReference type="SUPFAM" id="SSF53448">
    <property type="entry name" value="Nucleotide-diphospho-sugar transferases"/>
    <property type="match status" value="1"/>
</dbReference>
<organism evidence="3 4">
    <name type="scientific">Mesonia mobilis</name>
    <dbReference type="NCBI Taxonomy" id="369791"/>
    <lineage>
        <taxon>Bacteria</taxon>
        <taxon>Pseudomonadati</taxon>
        <taxon>Bacteroidota</taxon>
        <taxon>Flavobacteriia</taxon>
        <taxon>Flavobacteriales</taxon>
        <taxon>Flavobacteriaceae</taxon>
        <taxon>Mesonia</taxon>
    </lineage>
</organism>
<dbReference type="Pfam" id="PF00535">
    <property type="entry name" value="Glycos_transf_2"/>
    <property type="match status" value="1"/>
</dbReference>
<dbReference type="EMBL" id="BMWY01000004">
    <property type="protein sequence ID" value="GGZ56850.1"/>
    <property type="molecule type" value="Genomic_DNA"/>
</dbReference>
<evidence type="ECO:0000256" key="1">
    <source>
        <dbReference type="SAM" id="Phobius"/>
    </source>
</evidence>
<dbReference type="CDD" id="cd00761">
    <property type="entry name" value="Glyco_tranf_GTA_type"/>
    <property type="match status" value="1"/>
</dbReference>
<reference evidence="4" key="1">
    <citation type="journal article" date="2019" name="Int. J. Syst. Evol. Microbiol.">
        <title>The Global Catalogue of Microorganisms (GCM) 10K type strain sequencing project: providing services to taxonomists for standard genome sequencing and annotation.</title>
        <authorList>
            <consortium name="The Broad Institute Genomics Platform"/>
            <consortium name="The Broad Institute Genome Sequencing Center for Infectious Disease"/>
            <person name="Wu L."/>
            <person name="Ma J."/>
        </authorList>
    </citation>
    <scope>NUCLEOTIDE SEQUENCE [LARGE SCALE GENOMIC DNA]</scope>
    <source>
        <strain evidence="4">KCTC 12708</strain>
    </source>
</reference>
<evidence type="ECO:0000313" key="3">
    <source>
        <dbReference type="EMBL" id="GGZ56850.1"/>
    </source>
</evidence>
<dbReference type="InterPro" id="IPR001173">
    <property type="entry name" value="Glyco_trans_2-like"/>
</dbReference>
<evidence type="ECO:0000259" key="2">
    <source>
        <dbReference type="Pfam" id="PF00535"/>
    </source>
</evidence>
<feature type="transmembrane region" description="Helical" evidence="1">
    <location>
        <begin position="271"/>
        <end position="289"/>
    </location>
</feature>
<proteinExistence type="predicted"/>
<name>A0ABQ3BWI9_9FLAO</name>
<keyword evidence="1" id="KW-0812">Transmembrane</keyword>
<keyword evidence="1" id="KW-0472">Membrane</keyword>
<keyword evidence="1" id="KW-1133">Transmembrane helix</keyword>
<dbReference type="PANTHER" id="PTHR22916">
    <property type="entry name" value="GLYCOSYLTRANSFERASE"/>
    <property type="match status" value="1"/>
</dbReference>